<dbReference type="InterPro" id="IPR009061">
    <property type="entry name" value="DNA-bd_dom_put_sf"/>
</dbReference>
<comment type="caution">
    <text evidence="2">The sequence shown here is derived from an EMBL/GenBank/DDBJ whole genome shotgun (WGS) entry which is preliminary data.</text>
</comment>
<dbReference type="Pfam" id="PF12728">
    <property type="entry name" value="HTH_17"/>
    <property type="match status" value="1"/>
</dbReference>
<gene>
    <name evidence="2" type="ORF">ACFQS8_15425</name>
</gene>
<name>A0ABW2IQ64_9PROT</name>
<dbReference type="SUPFAM" id="SSF46955">
    <property type="entry name" value="Putative DNA-binding domain"/>
    <property type="match status" value="1"/>
</dbReference>
<accession>A0ABW2IQ64</accession>
<dbReference type="EMBL" id="JBHTBR010000009">
    <property type="protein sequence ID" value="MFC7293011.1"/>
    <property type="molecule type" value="Genomic_DNA"/>
</dbReference>
<sequence length="79" mass="9381">MSYSRQTPPEHRNGLDLLTTAQAAEFLKLSETTLCHYRCQGKGPIYRKHGWRIFYTKSDLIDWSEKQRWSSTFNKLRSN</sequence>
<proteinExistence type="predicted"/>
<reference evidence="3" key="1">
    <citation type="journal article" date="2019" name="Int. J. Syst. Evol. Microbiol.">
        <title>The Global Catalogue of Microorganisms (GCM) 10K type strain sequencing project: providing services to taxonomists for standard genome sequencing and annotation.</title>
        <authorList>
            <consortium name="The Broad Institute Genomics Platform"/>
            <consortium name="The Broad Institute Genome Sequencing Center for Infectious Disease"/>
            <person name="Wu L."/>
            <person name="Ma J."/>
        </authorList>
    </citation>
    <scope>NUCLEOTIDE SEQUENCE [LARGE SCALE GENOMIC DNA]</scope>
    <source>
        <strain evidence="3">CCUG 51308</strain>
    </source>
</reference>
<organism evidence="2 3">
    <name type="scientific">Hirschia litorea</name>
    <dbReference type="NCBI Taxonomy" id="1199156"/>
    <lineage>
        <taxon>Bacteria</taxon>
        <taxon>Pseudomonadati</taxon>
        <taxon>Pseudomonadota</taxon>
        <taxon>Alphaproteobacteria</taxon>
        <taxon>Hyphomonadales</taxon>
        <taxon>Hyphomonadaceae</taxon>
        <taxon>Hirschia</taxon>
    </lineage>
</organism>
<feature type="domain" description="Helix-turn-helix" evidence="1">
    <location>
        <begin position="17"/>
        <end position="68"/>
    </location>
</feature>
<dbReference type="RefSeq" id="WP_382169053.1">
    <property type="nucleotide sequence ID" value="NZ_JBHTBR010000009.1"/>
</dbReference>
<keyword evidence="3" id="KW-1185">Reference proteome</keyword>
<evidence type="ECO:0000313" key="2">
    <source>
        <dbReference type="EMBL" id="MFC7293011.1"/>
    </source>
</evidence>
<dbReference type="Proteomes" id="UP001596492">
    <property type="component" value="Unassembled WGS sequence"/>
</dbReference>
<evidence type="ECO:0000259" key="1">
    <source>
        <dbReference type="Pfam" id="PF12728"/>
    </source>
</evidence>
<protein>
    <submittedName>
        <fullName evidence="2">Helix-turn-helix domain-containing protein</fullName>
    </submittedName>
</protein>
<dbReference type="InterPro" id="IPR041657">
    <property type="entry name" value="HTH_17"/>
</dbReference>
<evidence type="ECO:0000313" key="3">
    <source>
        <dbReference type="Proteomes" id="UP001596492"/>
    </source>
</evidence>